<evidence type="ECO:0000313" key="2">
    <source>
        <dbReference type="EMBL" id="GGX55919.1"/>
    </source>
</evidence>
<gene>
    <name evidence="2" type="ORF">GCM10007392_24630</name>
</gene>
<organism evidence="2 3">
    <name type="scientific">Saccharospirillum salsuginis</name>
    <dbReference type="NCBI Taxonomy" id="418750"/>
    <lineage>
        <taxon>Bacteria</taxon>
        <taxon>Pseudomonadati</taxon>
        <taxon>Pseudomonadota</taxon>
        <taxon>Gammaproteobacteria</taxon>
        <taxon>Oceanospirillales</taxon>
        <taxon>Saccharospirillaceae</taxon>
        <taxon>Saccharospirillum</taxon>
    </lineage>
</organism>
<sequence>MSHTVVWFPGWQFSSKVFEPLQHRFNGASHVSLSYAGESGHWRDWLDRQHEAVPERAHLVGWSLGGMLALELARHRPDIASVTVLCANTRFSGGDSGLEESVAEDFRQRYRTRPQAALKRFLGLVEGRRTDNSLDDHLLNGDHAATLDWLYDLECYADWVDCPVRVLLAESDTLVPAQPAAQAWLSRGAEVKLMPGGHDLPWRDPDAVADWMQHHD</sequence>
<name>A0A918KAF6_9GAMM</name>
<feature type="domain" description="AB hydrolase-1" evidence="1">
    <location>
        <begin position="5"/>
        <end position="210"/>
    </location>
</feature>
<keyword evidence="3" id="KW-1185">Reference proteome</keyword>
<reference evidence="2" key="2">
    <citation type="submission" date="2020-09" db="EMBL/GenBank/DDBJ databases">
        <authorList>
            <person name="Sun Q."/>
            <person name="Kim S."/>
        </authorList>
    </citation>
    <scope>NUCLEOTIDE SEQUENCE</scope>
    <source>
        <strain evidence="2">KCTC 22169</strain>
    </source>
</reference>
<dbReference type="Gene3D" id="3.40.50.1820">
    <property type="entry name" value="alpha/beta hydrolase"/>
    <property type="match status" value="1"/>
</dbReference>
<proteinExistence type="predicted"/>
<dbReference type="RefSeq" id="WP_189608994.1">
    <property type="nucleotide sequence ID" value="NZ_BMXR01000005.1"/>
</dbReference>
<dbReference type="Pfam" id="PF12697">
    <property type="entry name" value="Abhydrolase_6"/>
    <property type="match status" value="1"/>
</dbReference>
<protein>
    <submittedName>
        <fullName evidence="2">Biotin biosynthesis protein BioH</fullName>
    </submittedName>
</protein>
<dbReference type="EMBL" id="BMXR01000005">
    <property type="protein sequence ID" value="GGX55919.1"/>
    <property type="molecule type" value="Genomic_DNA"/>
</dbReference>
<accession>A0A918KAF6</accession>
<dbReference type="AlphaFoldDB" id="A0A918KAF6"/>
<dbReference type="InterPro" id="IPR029058">
    <property type="entry name" value="AB_hydrolase_fold"/>
</dbReference>
<evidence type="ECO:0000313" key="3">
    <source>
        <dbReference type="Proteomes" id="UP000626148"/>
    </source>
</evidence>
<dbReference type="InterPro" id="IPR000073">
    <property type="entry name" value="AB_hydrolase_1"/>
</dbReference>
<dbReference type="Proteomes" id="UP000626148">
    <property type="component" value="Unassembled WGS sequence"/>
</dbReference>
<dbReference type="SUPFAM" id="SSF53474">
    <property type="entry name" value="alpha/beta-Hydrolases"/>
    <property type="match status" value="1"/>
</dbReference>
<comment type="caution">
    <text evidence="2">The sequence shown here is derived from an EMBL/GenBank/DDBJ whole genome shotgun (WGS) entry which is preliminary data.</text>
</comment>
<reference evidence="2" key="1">
    <citation type="journal article" date="2014" name="Int. J. Syst. Evol. Microbiol.">
        <title>Complete genome sequence of Corynebacterium casei LMG S-19264T (=DSM 44701T), isolated from a smear-ripened cheese.</title>
        <authorList>
            <consortium name="US DOE Joint Genome Institute (JGI-PGF)"/>
            <person name="Walter F."/>
            <person name="Albersmeier A."/>
            <person name="Kalinowski J."/>
            <person name="Ruckert C."/>
        </authorList>
    </citation>
    <scope>NUCLEOTIDE SEQUENCE</scope>
    <source>
        <strain evidence="2">KCTC 22169</strain>
    </source>
</reference>
<evidence type="ECO:0000259" key="1">
    <source>
        <dbReference type="Pfam" id="PF12697"/>
    </source>
</evidence>